<evidence type="ECO:0000313" key="1">
    <source>
        <dbReference type="EMBL" id="KAK6327435.1"/>
    </source>
</evidence>
<organism evidence="1 2">
    <name type="scientific">Coregonus suidteri</name>
    <dbReference type="NCBI Taxonomy" id="861788"/>
    <lineage>
        <taxon>Eukaryota</taxon>
        <taxon>Metazoa</taxon>
        <taxon>Chordata</taxon>
        <taxon>Craniata</taxon>
        <taxon>Vertebrata</taxon>
        <taxon>Euteleostomi</taxon>
        <taxon>Actinopterygii</taxon>
        <taxon>Neopterygii</taxon>
        <taxon>Teleostei</taxon>
        <taxon>Protacanthopterygii</taxon>
        <taxon>Salmoniformes</taxon>
        <taxon>Salmonidae</taxon>
        <taxon>Coregoninae</taxon>
        <taxon>Coregonus</taxon>
    </lineage>
</organism>
<reference evidence="1 2" key="1">
    <citation type="submission" date="2021-04" db="EMBL/GenBank/DDBJ databases">
        <authorList>
            <person name="De Guttry C."/>
            <person name="Zahm M."/>
            <person name="Klopp C."/>
            <person name="Cabau C."/>
            <person name="Louis A."/>
            <person name="Berthelot C."/>
            <person name="Parey E."/>
            <person name="Roest Crollius H."/>
            <person name="Montfort J."/>
            <person name="Robinson-Rechavi M."/>
            <person name="Bucao C."/>
            <person name="Bouchez O."/>
            <person name="Gislard M."/>
            <person name="Lluch J."/>
            <person name="Milhes M."/>
            <person name="Lampietro C."/>
            <person name="Lopez Roques C."/>
            <person name="Donnadieu C."/>
            <person name="Braasch I."/>
            <person name="Desvignes T."/>
            <person name="Postlethwait J."/>
            <person name="Bobe J."/>
            <person name="Wedekind C."/>
            <person name="Guiguen Y."/>
        </authorList>
    </citation>
    <scope>NUCLEOTIDE SEQUENCE [LARGE SCALE GENOMIC DNA]</scope>
    <source>
        <strain evidence="1">Cs_M1</strain>
        <tissue evidence="1">Blood</tissue>
    </source>
</reference>
<comment type="caution">
    <text evidence="1">The sequence shown here is derived from an EMBL/GenBank/DDBJ whole genome shotgun (WGS) entry which is preliminary data.</text>
</comment>
<dbReference type="AlphaFoldDB" id="A0AAN8M9T6"/>
<sequence>MNEEMGGKNINLIFMEDIVCKMHVTIVDEREGPRRSMKFNTRYVEGAVGLWSYLRHFGKVTKGMTPSHRIDLLTDALLHHGKKMPQRKLDSLPQRLS</sequence>
<keyword evidence="2" id="KW-1185">Reference proteome</keyword>
<accession>A0AAN8M9T6</accession>
<proteinExistence type="predicted"/>
<gene>
    <name evidence="1" type="ORF">J4Q44_G00030800</name>
</gene>
<protein>
    <submittedName>
        <fullName evidence="1">Uncharacterized protein</fullName>
    </submittedName>
</protein>
<name>A0AAN8M9T6_9TELE</name>
<dbReference type="EMBL" id="JAGTTL010000002">
    <property type="protein sequence ID" value="KAK6327435.1"/>
    <property type="molecule type" value="Genomic_DNA"/>
</dbReference>
<dbReference type="Proteomes" id="UP001356427">
    <property type="component" value="Unassembled WGS sequence"/>
</dbReference>
<evidence type="ECO:0000313" key="2">
    <source>
        <dbReference type="Proteomes" id="UP001356427"/>
    </source>
</evidence>